<evidence type="ECO:0000259" key="1">
    <source>
        <dbReference type="Pfam" id="PF14062"/>
    </source>
</evidence>
<organism evidence="2 3">
    <name type="scientific">Kineosporia babensis</name>
    <dbReference type="NCBI Taxonomy" id="499548"/>
    <lineage>
        <taxon>Bacteria</taxon>
        <taxon>Bacillati</taxon>
        <taxon>Actinomycetota</taxon>
        <taxon>Actinomycetes</taxon>
        <taxon>Kineosporiales</taxon>
        <taxon>Kineosporiaceae</taxon>
        <taxon>Kineosporia</taxon>
    </lineage>
</organism>
<gene>
    <name evidence="2" type="ORF">LR394_13725</name>
</gene>
<dbReference type="Pfam" id="PF14062">
    <property type="entry name" value="DUF4253"/>
    <property type="match status" value="1"/>
</dbReference>
<dbReference type="Proteomes" id="UP001138997">
    <property type="component" value="Unassembled WGS sequence"/>
</dbReference>
<dbReference type="AlphaFoldDB" id="A0A9X1SUQ4"/>
<protein>
    <submittedName>
        <fullName evidence="2">DUF4253 domain-containing protein</fullName>
    </submittedName>
</protein>
<name>A0A9X1SUQ4_9ACTN</name>
<sequence length="305" mass="34108">MLNSPAELMAAFRGTALDGLPVKRVPDCDDVLVIEWPEPEDLLTGWRAARDVMAVTGRRPVAVSGDDYGIHADGSDVSDDVLHDCNLEFFGPGPDELPELEAASLNPDPWPPLNRWDTDEPEEPLDLETVEHLLDFYQAGPDWDARTVARDLLPGITPSATLDVIQRHLLEKITSDPALSTPLHSDQVLKTSGALDWYVPGRVQLALLPTTSPWLAMAWLYYFGEDDTATLVACLRHWHERWGAELVASWDTMLQFTTTRRPDFGPEALELARQQLSLAGNLDMPQIHLAWDLAHTNAWFLHDRP</sequence>
<proteinExistence type="predicted"/>
<evidence type="ECO:0000313" key="2">
    <source>
        <dbReference type="EMBL" id="MCD5311965.1"/>
    </source>
</evidence>
<evidence type="ECO:0000313" key="3">
    <source>
        <dbReference type="Proteomes" id="UP001138997"/>
    </source>
</evidence>
<feature type="domain" description="DUF4253" evidence="1">
    <location>
        <begin position="205"/>
        <end position="302"/>
    </location>
</feature>
<comment type="caution">
    <text evidence="2">The sequence shown here is derived from an EMBL/GenBank/DDBJ whole genome shotgun (WGS) entry which is preliminary data.</text>
</comment>
<keyword evidence="3" id="KW-1185">Reference proteome</keyword>
<dbReference type="EMBL" id="JAJOMB010000006">
    <property type="protein sequence ID" value="MCD5311965.1"/>
    <property type="molecule type" value="Genomic_DNA"/>
</dbReference>
<dbReference type="RefSeq" id="WP_231441700.1">
    <property type="nucleotide sequence ID" value="NZ_JAJOMB010000006.1"/>
</dbReference>
<reference evidence="2" key="1">
    <citation type="submission" date="2021-11" db="EMBL/GenBank/DDBJ databases">
        <title>Streptomyces corallinus and Kineosporia corallina sp. nov., two new coral-derived marine actinobacteria.</title>
        <authorList>
            <person name="Buangrab K."/>
            <person name="Sutthacheep M."/>
            <person name="Yeemin T."/>
            <person name="Harunari E."/>
            <person name="Igarashi Y."/>
            <person name="Sripreechasak P."/>
            <person name="Kanchanasin P."/>
            <person name="Tanasupawat S."/>
            <person name="Phongsopitanun W."/>
        </authorList>
    </citation>
    <scope>NUCLEOTIDE SEQUENCE</scope>
    <source>
        <strain evidence="2">JCM 31032</strain>
    </source>
</reference>
<dbReference type="InterPro" id="IPR025349">
    <property type="entry name" value="DUF4253"/>
</dbReference>
<accession>A0A9X1SUQ4</accession>